<feature type="compositionally biased region" description="Polar residues" evidence="1">
    <location>
        <begin position="107"/>
        <end position="116"/>
    </location>
</feature>
<gene>
    <name evidence="2" type="ORF">EDD18DRAFT_1364444</name>
</gene>
<feature type="region of interest" description="Disordered" evidence="1">
    <location>
        <begin position="58"/>
        <end position="92"/>
    </location>
</feature>
<dbReference type="CDD" id="cd00303">
    <property type="entry name" value="retropepsin_like"/>
    <property type="match status" value="1"/>
</dbReference>
<protein>
    <recommendedName>
        <fullName evidence="4">CCHC-type domain-containing protein</fullName>
    </recommendedName>
</protein>
<feature type="region of interest" description="Disordered" evidence="1">
    <location>
        <begin position="107"/>
        <end position="130"/>
    </location>
</feature>
<dbReference type="Gene3D" id="2.40.70.10">
    <property type="entry name" value="Acid Proteases"/>
    <property type="match status" value="1"/>
</dbReference>
<dbReference type="EMBL" id="JAUEPU010000092">
    <property type="protein sequence ID" value="KAK0479000.1"/>
    <property type="molecule type" value="Genomic_DNA"/>
</dbReference>
<proteinExistence type="predicted"/>
<name>A0AA39P7Z9_9AGAR</name>
<evidence type="ECO:0000313" key="2">
    <source>
        <dbReference type="EMBL" id="KAK0479000.1"/>
    </source>
</evidence>
<sequence>MLIRDMMRKPDDYTITCRFVTGLPTDMRDAMFEDRLNVEVNTLDEFVESAKAYKVTERSKKEYSQNTHLAPPIKDKLSNRPSNNKDHMTPLNRPICGRMFIHNVTGSPQPTPQQHPNDVMRARPPKPSDMSHIKCYRCREMGHYTSHHDKDNNPQIRAAHTTIRDDVHEGMNDDDSMVENGPSDIEDGYEQANWQEVEFEEYGGEYDSGDDNEFMGMARECDGSIDPYDGSDESSSGYDKEYSSSDEIEHIRYQTRYLTTQDFGQDTPCPNYQHIIHIAHDPRERVSAMMTDRIEDRRTSRYKLKITTEPKERPVYSAADKMCLSTYTQVNGILALTLWDSGSTSMAMSPHFADVSKALVFNLVDPVTLQLGMVGSRSKINFGMIADMELVGLTINEYINVVNIDRYDLLIGTPFMHQHNVMLDFEQNCIHINGTEIPAEVIPTTTNIHDARQHRLTAIEVLDGGEMGKTVNPLPEDSLALLMTEEEYIIGDKVDITPATEPHSVPTKVKAEAPMSTVCDATMEYECQPTSSKVLVEDMITDDDDDAHEHHFHIDIDFSNQTPHEVRFWDCPVPIPKVKWPGDSRMPMEWNLMVGEMWEIDPTSQGSLFNYLDFPYSDDPETDINDCLSFIVPNSELESKGPYEFTSDMYPDDR</sequence>
<reference evidence="2" key="1">
    <citation type="submission" date="2023-06" db="EMBL/GenBank/DDBJ databases">
        <authorList>
            <consortium name="Lawrence Berkeley National Laboratory"/>
            <person name="Ahrendt S."/>
            <person name="Sahu N."/>
            <person name="Indic B."/>
            <person name="Wong-Bajracharya J."/>
            <person name="Merenyi Z."/>
            <person name="Ke H.-M."/>
            <person name="Monk M."/>
            <person name="Kocsube S."/>
            <person name="Drula E."/>
            <person name="Lipzen A."/>
            <person name="Balint B."/>
            <person name="Henrissat B."/>
            <person name="Andreopoulos B."/>
            <person name="Martin F.M."/>
            <person name="Harder C.B."/>
            <person name="Rigling D."/>
            <person name="Ford K.L."/>
            <person name="Foster G.D."/>
            <person name="Pangilinan J."/>
            <person name="Papanicolaou A."/>
            <person name="Barry K."/>
            <person name="LaButti K."/>
            <person name="Viragh M."/>
            <person name="Koriabine M."/>
            <person name="Yan M."/>
            <person name="Riley R."/>
            <person name="Champramary S."/>
            <person name="Plett K.L."/>
            <person name="Tsai I.J."/>
            <person name="Slot J."/>
            <person name="Sipos G."/>
            <person name="Plett J."/>
            <person name="Nagy L.G."/>
            <person name="Grigoriev I.V."/>
        </authorList>
    </citation>
    <scope>NUCLEOTIDE SEQUENCE</scope>
    <source>
        <strain evidence="2">HWK02</strain>
    </source>
</reference>
<keyword evidence="3" id="KW-1185">Reference proteome</keyword>
<feature type="region of interest" description="Disordered" evidence="1">
    <location>
        <begin position="222"/>
        <end position="245"/>
    </location>
</feature>
<dbReference type="SUPFAM" id="SSF50630">
    <property type="entry name" value="Acid proteases"/>
    <property type="match status" value="1"/>
</dbReference>
<dbReference type="Proteomes" id="UP001175228">
    <property type="component" value="Unassembled WGS sequence"/>
</dbReference>
<organism evidence="2 3">
    <name type="scientific">Armillaria luteobubalina</name>
    <dbReference type="NCBI Taxonomy" id="153913"/>
    <lineage>
        <taxon>Eukaryota</taxon>
        <taxon>Fungi</taxon>
        <taxon>Dikarya</taxon>
        <taxon>Basidiomycota</taxon>
        <taxon>Agaricomycotina</taxon>
        <taxon>Agaricomycetes</taxon>
        <taxon>Agaricomycetidae</taxon>
        <taxon>Agaricales</taxon>
        <taxon>Marasmiineae</taxon>
        <taxon>Physalacriaceae</taxon>
        <taxon>Armillaria</taxon>
    </lineage>
</organism>
<feature type="compositionally biased region" description="Basic and acidic residues" evidence="1">
    <location>
        <begin position="73"/>
        <end position="88"/>
    </location>
</feature>
<evidence type="ECO:0008006" key="4">
    <source>
        <dbReference type="Google" id="ProtNLM"/>
    </source>
</evidence>
<comment type="caution">
    <text evidence="2">The sequence shown here is derived from an EMBL/GenBank/DDBJ whole genome shotgun (WGS) entry which is preliminary data.</text>
</comment>
<evidence type="ECO:0000313" key="3">
    <source>
        <dbReference type="Proteomes" id="UP001175228"/>
    </source>
</evidence>
<dbReference type="AlphaFoldDB" id="A0AA39P7Z9"/>
<accession>A0AA39P7Z9</accession>
<evidence type="ECO:0000256" key="1">
    <source>
        <dbReference type="SAM" id="MobiDB-lite"/>
    </source>
</evidence>
<dbReference type="InterPro" id="IPR021109">
    <property type="entry name" value="Peptidase_aspartic_dom_sf"/>
</dbReference>